<dbReference type="Proteomes" id="UP000565719">
    <property type="component" value="Unassembled WGS sequence"/>
</dbReference>
<dbReference type="EMBL" id="VTXC01000085">
    <property type="protein sequence ID" value="NOH73346.1"/>
    <property type="molecule type" value="Genomic_DNA"/>
</dbReference>
<accession>A0A7Y4A280</accession>
<dbReference type="AlphaFoldDB" id="A0A7Y4A280"/>
<dbReference type="InterPro" id="IPR009712">
    <property type="entry name" value="Vibrio_phage_Vf33_Vpf117"/>
</dbReference>
<name>A0A7Y4A280_9VIBR</name>
<comment type="caution">
    <text evidence="1">The sequence shown here is derived from an EMBL/GenBank/DDBJ whole genome shotgun (WGS) entry which is preliminary data.</text>
</comment>
<gene>
    <name evidence="1" type="ORF">F0225_18695</name>
</gene>
<organism evidence="1 2">
    <name type="scientific">Vibrio pectenicida</name>
    <dbReference type="NCBI Taxonomy" id="62763"/>
    <lineage>
        <taxon>Bacteria</taxon>
        <taxon>Pseudomonadati</taxon>
        <taxon>Pseudomonadota</taxon>
        <taxon>Gammaproteobacteria</taxon>
        <taxon>Vibrionales</taxon>
        <taxon>Vibrionaceae</taxon>
        <taxon>Vibrio</taxon>
    </lineage>
</organism>
<protein>
    <submittedName>
        <fullName evidence="1">DUF1293 domain-containing protein</fullName>
    </submittedName>
</protein>
<evidence type="ECO:0000313" key="1">
    <source>
        <dbReference type="EMBL" id="NOH73346.1"/>
    </source>
</evidence>
<proteinExistence type="predicted"/>
<dbReference type="RefSeq" id="WP_171362301.1">
    <property type="nucleotide sequence ID" value="NZ_VTXC01000085.1"/>
</dbReference>
<sequence>MGFIVTGICKKSYPQSSNPKPFFELIIQRGIETVNADKYHKEGIGFDTEIPYGKTAINVSPELYEKLFKTGAFVPNAEYEFDLGHDPKDVYNQWVVALRPVDPEIKKHYESSLKVQG</sequence>
<evidence type="ECO:0000313" key="2">
    <source>
        <dbReference type="Proteomes" id="UP000565719"/>
    </source>
</evidence>
<dbReference type="Pfam" id="PF06950">
    <property type="entry name" value="DUF1293"/>
    <property type="match status" value="1"/>
</dbReference>
<reference evidence="1 2" key="1">
    <citation type="submission" date="2019-09" db="EMBL/GenBank/DDBJ databases">
        <title>Draft genome sequencing and comparative genomics of hatchery-associated Vibrios.</title>
        <authorList>
            <person name="Kehlet-Delgado H."/>
            <person name="Mueller R.S."/>
        </authorList>
    </citation>
    <scope>NUCLEOTIDE SEQUENCE [LARGE SCALE GENOMIC DNA]</scope>
    <source>
        <strain evidence="1 2">99-46-Y</strain>
    </source>
</reference>